<feature type="transmembrane region" description="Helical" evidence="1">
    <location>
        <begin position="119"/>
        <end position="143"/>
    </location>
</feature>
<dbReference type="Pfam" id="PF02517">
    <property type="entry name" value="Rce1-like"/>
    <property type="match status" value="1"/>
</dbReference>
<accession>A0ABS6D714</accession>
<reference evidence="3 4" key="1">
    <citation type="submission" date="2021-06" db="EMBL/GenBank/DDBJ databases">
        <title>Faecalicatena sp. nov. isolated from porcine feces.</title>
        <authorList>
            <person name="Oh B.S."/>
            <person name="Lee J.H."/>
        </authorList>
    </citation>
    <scope>NUCLEOTIDE SEQUENCE [LARGE SCALE GENOMIC DNA]</scope>
    <source>
        <strain evidence="3 4">AGMB00832</strain>
    </source>
</reference>
<dbReference type="Proteomes" id="UP000723714">
    <property type="component" value="Unassembled WGS sequence"/>
</dbReference>
<organism evidence="3 4">
    <name type="scientific">Faecalicatena faecalis</name>
    <dbReference type="NCBI Taxonomy" id="2726362"/>
    <lineage>
        <taxon>Bacteria</taxon>
        <taxon>Bacillati</taxon>
        <taxon>Bacillota</taxon>
        <taxon>Clostridia</taxon>
        <taxon>Lachnospirales</taxon>
        <taxon>Lachnospiraceae</taxon>
        <taxon>Faecalicatena</taxon>
    </lineage>
</organism>
<comment type="caution">
    <text evidence="3">The sequence shown here is derived from an EMBL/GenBank/DDBJ whole genome shotgun (WGS) entry which is preliminary data.</text>
</comment>
<feature type="transmembrane region" description="Helical" evidence="1">
    <location>
        <begin position="18"/>
        <end position="37"/>
    </location>
</feature>
<keyword evidence="4" id="KW-1185">Reference proteome</keyword>
<feature type="transmembrane region" description="Helical" evidence="1">
    <location>
        <begin position="155"/>
        <end position="174"/>
    </location>
</feature>
<keyword evidence="1" id="KW-0812">Transmembrane</keyword>
<dbReference type="InterPro" id="IPR003675">
    <property type="entry name" value="Rce1/LyrA-like_dom"/>
</dbReference>
<keyword evidence="3" id="KW-0482">Metalloprotease</keyword>
<keyword evidence="1" id="KW-0472">Membrane</keyword>
<dbReference type="RefSeq" id="WP_216243794.1">
    <property type="nucleotide sequence ID" value="NZ_JABACJ020000018.1"/>
</dbReference>
<evidence type="ECO:0000313" key="3">
    <source>
        <dbReference type="EMBL" id="MBU3877397.1"/>
    </source>
</evidence>
<keyword evidence="3" id="KW-0378">Hydrolase</keyword>
<gene>
    <name evidence="3" type="ORF">HGO97_016450</name>
</gene>
<dbReference type="PANTHER" id="PTHR36435:SF1">
    <property type="entry name" value="CAAX AMINO TERMINAL PROTEASE FAMILY PROTEIN"/>
    <property type="match status" value="1"/>
</dbReference>
<feature type="transmembrane region" description="Helical" evidence="1">
    <location>
        <begin position="194"/>
        <end position="227"/>
    </location>
</feature>
<evidence type="ECO:0000313" key="4">
    <source>
        <dbReference type="Proteomes" id="UP000723714"/>
    </source>
</evidence>
<protein>
    <submittedName>
        <fullName evidence="3">CPBP family intramembrane metalloprotease</fullName>
    </submittedName>
</protein>
<feature type="transmembrane region" description="Helical" evidence="1">
    <location>
        <begin position="268"/>
        <end position="289"/>
    </location>
</feature>
<feature type="domain" description="CAAX prenyl protease 2/Lysostaphin resistance protein A-like" evidence="2">
    <location>
        <begin position="161"/>
        <end position="247"/>
    </location>
</feature>
<evidence type="ECO:0000256" key="1">
    <source>
        <dbReference type="SAM" id="Phobius"/>
    </source>
</evidence>
<dbReference type="PANTHER" id="PTHR36435">
    <property type="entry name" value="SLR1288 PROTEIN"/>
    <property type="match status" value="1"/>
</dbReference>
<keyword evidence="1" id="KW-1133">Transmembrane helix</keyword>
<sequence>MNKNPGAKQFWRVCGPILLYWLIEFVASTFAGFVVMIPHLGGFMKKLAEADVTTQEQATELMMQQYENMLNLIMKYQVEILAIAALCTIPLTAYLFHADRKRERTMSIPVNKKAEPWRYLEIIGLGAAVCIGLNCLAVMSNIAFASVEYEETSEVFYSASLPVQYLCLGIIIPLTEELMFRGVLFQRYRERSKFFSAALYSTILFSLTHGNMVQFLYTFVLGLLLAYVYEKFGSFKAPLLLHIVANMTSLILTNTGGFDWLLGKASRLGIMTVACAFIGSVMFVLIQRIDEKPELPDMPHENQNMMDMFR</sequence>
<feature type="transmembrane region" description="Helical" evidence="1">
    <location>
        <begin position="239"/>
        <end position="261"/>
    </location>
</feature>
<proteinExistence type="predicted"/>
<dbReference type="InterPro" id="IPR052710">
    <property type="entry name" value="CAAX_protease"/>
</dbReference>
<evidence type="ECO:0000259" key="2">
    <source>
        <dbReference type="Pfam" id="PF02517"/>
    </source>
</evidence>
<dbReference type="EMBL" id="JABACJ020000018">
    <property type="protein sequence ID" value="MBU3877397.1"/>
    <property type="molecule type" value="Genomic_DNA"/>
</dbReference>
<feature type="transmembrane region" description="Helical" evidence="1">
    <location>
        <begin position="80"/>
        <end position="98"/>
    </location>
</feature>
<dbReference type="GO" id="GO:0008237">
    <property type="term" value="F:metallopeptidase activity"/>
    <property type="evidence" value="ECO:0007669"/>
    <property type="project" value="UniProtKB-KW"/>
</dbReference>
<keyword evidence="3" id="KW-0645">Protease</keyword>
<name>A0ABS6D714_9FIRM</name>